<dbReference type="EMBL" id="JAACVF010000016">
    <property type="protein sequence ID" value="NCN64583.1"/>
    <property type="molecule type" value="Genomic_DNA"/>
</dbReference>
<keyword evidence="1" id="KW-0812">Transmembrane</keyword>
<evidence type="ECO:0000313" key="2">
    <source>
        <dbReference type="EMBL" id="NCN64583.1"/>
    </source>
</evidence>
<protein>
    <submittedName>
        <fullName evidence="2">Uncharacterized protein</fullName>
    </submittedName>
</protein>
<sequence length="168" mass="18871">MDKRMKSDKKAGLIAGVVILTIIFVVLVCWCTGTKDEPGKSGDISNNLTAHVNASQGEKNVTIKVVKFEPNNPCQGCTNLGNFANETIQRHFPEEHKSGKIIYETVNYQDAKNIGLVRKYNVVGSSLYITVIKDGKEEINDANDMWNYVGDKEKYINVFKNKLEKLRD</sequence>
<evidence type="ECO:0000256" key="1">
    <source>
        <dbReference type="SAM" id="Phobius"/>
    </source>
</evidence>
<gene>
    <name evidence="2" type="ORF">GW910_00670</name>
</gene>
<evidence type="ECO:0000313" key="3">
    <source>
        <dbReference type="Proteomes" id="UP000768163"/>
    </source>
</evidence>
<comment type="caution">
    <text evidence="2">The sequence shown here is derived from an EMBL/GenBank/DDBJ whole genome shotgun (WGS) entry which is preliminary data.</text>
</comment>
<dbReference type="Proteomes" id="UP000768163">
    <property type="component" value="Unassembled WGS sequence"/>
</dbReference>
<dbReference type="AlphaFoldDB" id="A0A8J7YW44"/>
<organism evidence="2 3">
    <name type="scientific">Candidatus Altarchaeum hamiconexum</name>
    <dbReference type="NCBI Taxonomy" id="1803513"/>
    <lineage>
        <taxon>Archaea</taxon>
        <taxon>Candidatus Altarchaeota</taxon>
        <taxon>Candidatus Altiarchaeia</taxon>
        <taxon>Candidatus Altarchaeales</taxon>
        <taxon>Candidatus Altarchaeaceae</taxon>
        <taxon>Candidatus Altarchaeum</taxon>
    </lineage>
</organism>
<dbReference type="InterPro" id="IPR047698">
    <property type="entry name" value="ArsF-like"/>
</dbReference>
<keyword evidence="1" id="KW-1133">Transmembrane helix</keyword>
<proteinExistence type="predicted"/>
<name>A0A8J7YW44_9ARCH</name>
<keyword evidence="1" id="KW-0472">Membrane</keyword>
<dbReference type="NCBIfam" id="NF040494">
    <property type="entry name" value="nitrored_ArsF"/>
    <property type="match status" value="1"/>
</dbReference>
<reference evidence="2" key="1">
    <citation type="submission" date="2019-11" db="EMBL/GenBank/DDBJ databases">
        <title>Lipid analysis of CO2-rich subsurface aquifers suggests an autotrophy-based deep biosphere with lysolipids enriched in CPR bacteria.</title>
        <authorList>
            <person name="Probst A.J."/>
            <person name="Elling F.J."/>
            <person name="Castelle C.J."/>
            <person name="Zhu Q."/>
            <person name="Elvert M."/>
            <person name="Birarda G."/>
            <person name="Holman H.-Y."/>
            <person name="Lane K.R."/>
            <person name="Ladd B."/>
            <person name="Ryan M.C."/>
            <person name="Woyke T."/>
            <person name="Hinrichs K.-U."/>
            <person name="Banfield J.F."/>
        </authorList>
    </citation>
    <scope>NUCLEOTIDE SEQUENCE</scope>
    <source>
        <strain evidence="2">CG_2015-01_33_1645</strain>
    </source>
</reference>
<feature type="transmembrane region" description="Helical" evidence="1">
    <location>
        <begin position="12"/>
        <end position="30"/>
    </location>
</feature>
<accession>A0A8J7YW44</accession>